<evidence type="ECO:0000256" key="2">
    <source>
        <dbReference type="RuleBase" id="RU364082"/>
    </source>
</evidence>
<evidence type="ECO:0000259" key="3">
    <source>
        <dbReference type="Pfam" id="PF04321"/>
    </source>
</evidence>
<keyword evidence="2" id="KW-0521">NADP</keyword>
<evidence type="ECO:0000313" key="5">
    <source>
        <dbReference type="Proteomes" id="UP000317691"/>
    </source>
</evidence>
<dbReference type="EMBL" id="VBOZ01000017">
    <property type="protein sequence ID" value="TMQ64676.1"/>
    <property type="molecule type" value="Genomic_DNA"/>
</dbReference>
<dbReference type="InterPro" id="IPR005913">
    <property type="entry name" value="dTDP_dehydrorham_reduct"/>
</dbReference>
<evidence type="ECO:0000256" key="1">
    <source>
        <dbReference type="ARBA" id="ARBA00010944"/>
    </source>
</evidence>
<evidence type="ECO:0000313" key="4">
    <source>
        <dbReference type="EMBL" id="TMQ64676.1"/>
    </source>
</evidence>
<name>A0A538TM21_UNCEI</name>
<comment type="pathway">
    <text evidence="2">Carbohydrate biosynthesis; dTDP-L-rhamnose biosynthesis.</text>
</comment>
<dbReference type="InterPro" id="IPR029903">
    <property type="entry name" value="RmlD-like-bd"/>
</dbReference>
<dbReference type="Proteomes" id="UP000317691">
    <property type="component" value="Unassembled WGS sequence"/>
</dbReference>
<keyword evidence="2 4" id="KW-0560">Oxidoreductase</keyword>
<gene>
    <name evidence="4" type="primary">rfbD</name>
    <name evidence="4" type="ORF">E6K79_06445</name>
</gene>
<dbReference type="AlphaFoldDB" id="A0A538TM21"/>
<dbReference type="PANTHER" id="PTHR10491:SF4">
    <property type="entry name" value="METHIONINE ADENOSYLTRANSFERASE 2 SUBUNIT BETA"/>
    <property type="match status" value="1"/>
</dbReference>
<dbReference type="Gene3D" id="3.90.25.10">
    <property type="entry name" value="UDP-galactose 4-epimerase, domain 1"/>
    <property type="match status" value="1"/>
</dbReference>
<dbReference type="PANTHER" id="PTHR10491">
    <property type="entry name" value="DTDP-4-DEHYDRORHAMNOSE REDUCTASE"/>
    <property type="match status" value="1"/>
</dbReference>
<dbReference type="CDD" id="cd05254">
    <property type="entry name" value="dTDP_HR_like_SDR_e"/>
    <property type="match status" value="1"/>
</dbReference>
<protein>
    <recommendedName>
        <fullName evidence="2">dTDP-4-dehydrorhamnose reductase</fullName>
        <ecNumber evidence="2">1.1.1.133</ecNumber>
    </recommendedName>
</protein>
<reference evidence="4 5" key="1">
    <citation type="journal article" date="2019" name="Nat. Microbiol.">
        <title>Mediterranean grassland soil C-N compound turnover is dependent on rainfall and depth, and is mediated by genomically divergent microorganisms.</title>
        <authorList>
            <person name="Diamond S."/>
            <person name="Andeer P.F."/>
            <person name="Li Z."/>
            <person name="Crits-Christoph A."/>
            <person name="Burstein D."/>
            <person name="Anantharaman K."/>
            <person name="Lane K.R."/>
            <person name="Thomas B.C."/>
            <person name="Pan C."/>
            <person name="Northen T.R."/>
            <person name="Banfield J.F."/>
        </authorList>
    </citation>
    <scope>NUCLEOTIDE SEQUENCE [LARGE SCALE GENOMIC DNA]</scope>
    <source>
        <strain evidence="4">WS_9</strain>
    </source>
</reference>
<dbReference type="Gene3D" id="3.40.50.720">
    <property type="entry name" value="NAD(P)-binding Rossmann-like Domain"/>
    <property type="match status" value="1"/>
</dbReference>
<dbReference type="GO" id="GO:0019305">
    <property type="term" value="P:dTDP-rhamnose biosynthetic process"/>
    <property type="evidence" value="ECO:0007669"/>
    <property type="project" value="UniProtKB-UniPathway"/>
</dbReference>
<dbReference type="UniPathway" id="UPA00124"/>
<proteinExistence type="inferred from homology"/>
<comment type="similarity">
    <text evidence="1 2">Belongs to the dTDP-4-dehydrorhamnose reductase family.</text>
</comment>
<dbReference type="EC" id="1.1.1.133" evidence="2"/>
<dbReference type="SUPFAM" id="SSF51735">
    <property type="entry name" value="NAD(P)-binding Rossmann-fold domains"/>
    <property type="match status" value="1"/>
</dbReference>
<dbReference type="GO" id="GO:0008831">
    <property type="term" value="F:dTDP-4-dehydrorhamnose reductase activity"/>
    <property type="evidence" value="ECO:0007669"/>
    <property type="project" value="UniProtKB-EC"/>
</dbReference>
<dbReference type="Pfam" id="PF04321">
    <property type="entry name" value="RmlD_sub_bind"/>
    <property type="match status" value="1"/>
</dbReference>
<dbReference type="NCBIfam" id="TIGR01214">
    <property type="entry name" value="rmlD"/>
    <property type="match status" value="1"/>
</dbReference>
<dbReference type="InterPro" id="IPR036291">
    <property type="entry name" value="NAD(P)-bd_dom_sf"/>
</dbReference>
<comment type="function">
    <text evidence="2">Catalyzes the reduction of dTDP-6-deoxy-L-lyxo-4-hexulose to yield dTDP-L-rhamnose.</text>
</comment>
<organism evidence="4 5">
    <name type="scientific">Eiseniibacteriota bacterium</name>
    <dbReference type="NCBI Taxonomy" id="2212470"/>
    <lineage>
        <taxon>Bacteria</taxon>
        <taxon>Candidatus Eiseniibacteriota</taxon>
    </lineage>
</organism>
<feature type="domain" description="RmlD-like substrate binding" evidence="3">
    <location>
        <begin position="1"/>
        <end position="277"/>
    </location>
</feature>
<accession>A0A538TM21</accession>
<sequence length="286" mass="30724">MRVLITGANGILGRALSERLGGAHTLYLWGRDEADLTDEAQVRGAGKSIAFEAVVHAAAMTNVDGCESEPDRAMAVNRDATRHVADLARERGAIFVYVSTDYVFDGSKGSPYMEEDPTGPINVYGRTKLAGEEAARASGAPCLVVRTSWLFGPGGKNFVDTIATKLGRGENLEVVDDQRGSPTYARDLAHAIEILLRRGALGTVHVTNSGQTTWHGLSVEIARYLGSPATVAPTTSEKFRRPAPRPKYSVLSGARFHALTGESLRPWEEAVHHYLASRKAIAGEPA</sequence>
<comment type="caution">
    <text evidence="4">The sequence shown here is derived from an EMBL/GenBank/DDBJ whole genome shotgun (WGS) entry which is preliminary data.</text>
</comment>